<dbReference type="InterPro" id="IPR018958">
    <property type="entry name" value="Knr4/Smi1-like_dom"/>
</dbReference>
<evidence type="ECO:0000259" key="1">
    <source>
        <dbReference type="SMART" id="SM00860"/>
    </source>
</evidence>
<dbReference type="SMART" id="SM00860">
    <property type="entry name" value="SMI1_KNR4"/>
    <property type="match status" value="1"/>
</dbReference>
<sequence>MSISFEYSFKPTNTEKIREFELKYNIVLPEDYKKFLLESNGGKPNIRRFQTADEIHTSSLMLLFPLSAEKEPNLVNIYKEFNMEGLIHSDFLAIGADPMENKICICIKGNNIGSIYYWSLDMEEFNEDEYVPSYKYMSLVAKNFNDFINGLFVPED</sequence>
<gene>
    <name evidence="2" type="ORF">CQ394_06805</name>
</gene>
<dbReference type="EMBL" id="PDCJ01000001">
    <property type="protein sequence ID" value="PEG31413.1"/>
    <property type="molecule type" value="Genomic_DNA"/>
</dbReference>
<dbReference type="SUPFAM" id="SSF160631">
    <property type="entry name" value="SMI1/KNR4-like"/>
    <property type="match status" value="1"/>
</dbReference>
<evidence type="ECO:0000313" key="3">
    <source>
        <dbReference type="Proteomes" id="UP000220840"/>
    </source>
</evidence>
<feature type="domain" description="Knr4/Smi1-like" evidence="1">
    <location>
        <begin position="11"/>
        <end position="150"/>
    </location>
</feature>
<reference evidence="2 3" key="1">
    <citation type="submission" date="2017-10" db="EMBL/GenBank/DDBJ databases">
        <title>Effective Description of Clostridium neonatale sp. nov. linked to necrotizing enterocolitis in neonates and a clarification of species assignable to the genus Clostridium (Prazmowski 1880) emend. Lawson and Rainey 2016.</title>
        <authorList>
            <person name="Bernard K."/>
            <person name="Burdz T."/>
            <person name="Wiebe D."/>
            <person name="Balcewich B."/>
            <person name="Alfa M."/>
            <person name="Bernier A.-M."/>
        </authorList>
    </citation>
    <scope>NUCLEOTIDE SEQUENCE [LARGE SCALE GENOMIC DNA]</scope>
    <source>
        <strain evidence="2 3">LCDC99A005</strain>
    </source>
</reference>
<dbReference type="STRING" id="137838.GCA_001458595_02829"/>
<proteinExistence type="predicted"/>
<dbReference type="AlphaFoldDB" id="A0A2A7MIW1"/>
<protein>
    <submittedName>
        <fullName evidence="2">SMI1/KNR4 family protein</fullName>
    </submittedName>
</protein>
<dbReference type="InterPro" id="IPR037883">
    <property type="entry name" value="Knr4/Smi1-like_sf"/>
</dbReference>
<dbReference type="Pfam" id="PF09346">
    <property type="entry name" value="SMI1_KNR4"/>
    <property type="match status" value="1"/>
</dbReference>
<dbReference type="RefSeq" id="WP_058295570.1">
    <property type="nucleotide sequence ID" value="NZ_CAMRXB010000046.1"/>
</dbReference>
<dbReference type="Gene3D" id="3.40.1580.10">
    <property type="entry name" value="SMI1/KNR4-like"/>
    <property type="match status" value="1"/>
</dbReference>
<comment type="caution">
    <text evidence="2">The sequence shown here is derived from an EMBL/GenBank/DDBJ whole genome shotgun (WGS) entry which is preliminary data.</text>
</comment>
<keyword evidence="3" id="KW-1185">Reference proteome</keyword>
<evidence type="ECO:0000313" key="2">
    <source>
        <dbReference type="EMBL" id="PEG31413.1"/>
    </source>
</evidence>
<dbReference type="Proteomes" id="UP000220840">
    <property type="component" value="Unassembled WGS sequence"/>
</dbReference>
<organism evidence="2 3">
    <name type="scientific">Clostridium neonatale</name>
    <dbReference type="NCBI Taxonomy" id="137838"/>
    <lineage>
        <taxon>Bacteria</taxon>
        <taxon>Bacillati</taxon>
        <taxon>Bacillota</taxon>
        <taxon>Clostridia</taxon>
        <taxon>Eubacteriales</taxon>
        <taxon>Clostridiaceae</taxon>
        <taxon>Clostridium</taxon>
    </lineage>
</organism>
<dbReference type="OrthoDB" id="1771562at2"/>
<name>A0A2A7MIW1_9CLOT</name>
<accession>A0A2A7MIW1</accession>